<gene>
    <name evidence="1" type="ORF">NDI37_21490</name>
</gene>
<organism evidence="1 2">
    <name type="scientific">Funiculus sociatus GB2-A5</name>
    <dbReference type="NCBI Taxonomy" id="2933946"/>
    <lineage>
        <taxon>Bacteria</taxon>
        <taxon>Bacillati</taxon>
        <taxon>Cyanobacteriota</taxon>
        <taxon>Cyanophyceae</taxon>
        <taxon>Coleofasciculales</taxon>
        <taxon>Coleofasciculaceae</taxon>
        <taxon>Funiculus</taxon>
    </lineage>
</organism>
<name>A0ABV0JUE5_9CYAN</name>
<dbReference type="EMBL" id="JAMPKK010000057">
    <property type="protein sequence ID" value="MEP0867027.1"/>
    <property type="molecule type" value="Genomic_DNA"/>
</dbReference>
<accession>A0ABV0JUE5</accession>
<dbReference type="RefSeq" id="WP_190424564.1">
    <property type="nucleotide sequence ID" value="NZ_JAMPKK010000057.1"/>
</dbReference>
<sequence>MPPCGGFLFWGCDRLLISQLIKMPNAGRCGYAKLRPPVGAFYFGDAIAVKNYLPRQKNIYSQAANNFRSFTQKASGLSSPQSNTPCYP</sequence>
<evidence type="ECO:0000313" key="1">
    <source>
        <dbReference type="EMBL" id="MEP0867027.1"/>
    </source>
</evidence>
<reference evidence="1 2" key="1">
    <citation type="submission" date="2022-04" db="EMBL/GenBank/DDBJ databases">
        <title>Positive selection, recombination, and allopatry shape intraspecific diversity of widespread and dominant cyanobacteria.</title>
        <authorList>
            <person name="Wei J."/>
            <person name="Shu W."/>
            <person name="Hu C."/>
        </authorList>
    </citation>
    <scope>NUCLEOTIDE SEQUENCE [LARGE SCALE GENOMIC DNA]</scope>
    <source>
        <strain evidence="1 2">GB2-A5</strain>
    </source>
</reference>
<proteinExistence type="predicted"/>
<evidence type="ECO:0000313" key="2">
    <source>
        <dbReference type="Proteomes" id="UP001442494"/>
    </source>
</evidence>
<protein>
    <submittedName>
        <fullName evidence="1">Uncharacterized protein</fullName>
    </submittedName>
</protein>
<comment type="caution">
    <text evidence="1">The sequence shown here is derived from an EMBL/GenBank/DDBJ whole genome shotgun (WGS) entry which is preliminary data.</text>
</comment>
<keyword evidence="2" id="KW-1185">Reference proteome</keyword>
<dbReference type="Proteomes" id="UP001442494">
    <property type="component" value="Unassembled WGS sequence"/>
</dbReference>